<evidence type="ECO:0000313" key="5">
    <source>
        <dbReference type="Proteomes" id="UP001157160"/>
    </source>
</evidence>
<evidence type="ECO:0000256" key="1">
    <source>
        <dbReference type="SAM" id="MobiDB-lite"/>
    </source>
</evidence>
<keyword evidence="5" id="KW-1185">Reference proteome</keyword>
<sequence>MTGGEMDQQGGSAQPNGGVQRIRRRRWPWIVTPVVAIVAIAGVVAAIVVPRTLARDEAARDLASIAALVPEHGERLETALAERGAADEALLALTGAVDAVLAAEVGERVAPETVAALRQARDAVPQAPAAGAVDVVAVAEAQGLDIDELRAETARIERANAESEAAAERAGVDAAVLHEAAEALTAASAAYAAALGESGAALLEERADAEEEPRAALQSVLDALPATETAGLAEQLTRFLESADALVASSDAVREAALVRERAAPAPRAPSASAPPHSTGGSVSAQIDYLLRHAYDYNTAEWGDYNPSGGDCANFVSQGLLQRGIPMDSTWRSGGPGQASTAWVYVPAMDRWLAGKGYERLGLDQLDRLKVGDVGIFDWEPNGSGNHTMTVSRIEQGADGPIVYFVSHNRDGEYRELRHVIEVEWPGANAWFYSIP</sequence>
<dbReference type="Proteomes" id="UP001157160">
    <property type="component" value="Unassembled WGS sequence"/>
</dbReference>
<feature type="region of interest" description="Disordered" evidence="1">
    <location>
        <begin position="261"/>
        <end position="282"/>
    </location>
</feature>
<keyword evidence="2" id="KW-0472">Membrane</keyword>
<dbReference type="Pfam" id="PF12671">
    <property type="entry name" value="Amidase_6"/>
    <property type="match status" value="1"/>
</dbReference>
<proteinExistence type="predicted"/>
<evidence type="ECO:0000313" key="4">
    <source>
        <dbReference type="EMBL" id="GMA29254.1"/>
    </source>
</evidence>
<dbReference type="PANTHER" id="PTHR40032:SF1">
    <property type="entry name" value="EXPORTED PROTEIN"/>
    <property type="match status" value="1"/>
</dbReference>
<dbReference type="InterPro" id="IPR024301">
    <property type="entry name" value="Amidase_6"/>
</dbReference>
<comment type="caution">
    <text evidence="4">The sequence shown here is derived from an EMBL/GenBank/DDBJ whole genome shotgun (WGS) entry which is preliminary data.</text>
</comment>
<evidence type="ECO:0000259" key="3">
    <source>
        <dbReference type="Pfam" id="PF12671"/>
    </source>
</evidence>
<dbReference type="EMBL" id="BSUL01000001">
    <property type="protein sequence ID" value="GMA29254.1"/>
    <property type="molecule type" value="Genomic_DNA"/>
</dbReference>
<protein>
    <recommendedName>
        <fullName evidence="3">Putative amidase domain-containing protein</fullName>
    </recommendedName>
</protein>
<accession>A0AA37UHS9</accession>
<dbReference type="RefSeq" id="WP_284233188.1">
    <property type="nucleotide sequence ID" value="NZ_BSUL01000001.1"/>
</dbReference>
<feature type="transmembrane region" description="Helical" evidence="2">
    <location>
        <begin position="29"/>
        <end position="49"/>
    </location>
</feature>
<feature type="compositionally biased region" description="Low complexity" evidence="1">
    <location>
        <begin position="264"/>
        <end position="276"/>
    </location>
</feature>
<keyword evidence="2" id="KW-0812">Transmembrane</keyword>
<keyword evidence="2" id="KW-1133">Transmembrane helix</keyword>
<reference evidence="4 5" key="1">
    <citation type="journal article" date="2014" name="Int. J. Syst. Evol. Microbiol.">
        <title>Complete genome sequence of Corynebacterium casei LMG S-19264T (=DSM 44701T), isolated from a smear-ripened cheese.</title>
        <authorList>
            <consortium name="US DOE Joint Genome Institute (JGI-PGF)"/>
            <person name="Walter F."/>
            <person name="Albersmeier A."/>
            <person name="Kalinowski J."/>
            <person name="Ruckert C."/>
        </authorList>
    </citation>
    <scope>NUCLEOTIDE SEQUENCE [LARGE SCALE GENOMIC DNA]</scope>
    <source>
        <strain evidence="4 5">NBRC 112289</strain>
    </source>
</reference>
<name>A0AA37UHS9_9MICO</name>
<dbReference type="AlphaFoldDB" id="A0AA37UHS9"/>
<gene>
    <name evidence="4" type="ORF">GCM10025874_25070</name>
</gene>
<dbReference type="PANTHER" id="PTHR40032">
    <property type="entry name" value="EXPORTED PROTEIN-RELATED"/>
    <property type="match status" value="1"/>
</dbReference>
<organism evidence="4 5">
    <name type="scientific">Arenivirga flava</name>
    <dbReference type="NCBI Taxonomy" id="1930060"/>
    <lineage>
        <taxon>Bacteria</taxon>
        <taxon>Bacillati</taxon>
        <taxon>Actinomycetota</taxon>
        <taxon>Actinomycetes</taxon>
        <taxon>Micrococcales</taxon>
        <taxon>Microbacteriaceae</taxon>
        <taxon>Arenivirga</taxon>
    </lineage>
</organism>
<feature type="domain" description="Putative amidase" evidence="3">
    <location>
        <begin position="285"/>
        <end position="425"/>
    </location>
</feature>
<evidence type="ECO:0000256" key="2">
    <source>
        <dbReference type="SAM" id="Phobius"/>
    </source>
</evidence>